<sequence length="938" mass="102519">MPPTNPHVATMDTVPPSYQSATARDAWSIISQYIPSSDLCAAALVCRRWHGLFMPFLWGDPASHFGTENDAVYVALTRFRRTLKYARLEVRMLTHTLHLPPALSEIYGGPRPEWLREILDSLPSLQSLIVSKLPFFDHNAMVALKGASRGVEDEATTSRTYNIRLLLADSEYNTTSQGIAETLMYFPGLTYLDLSYTTPARDRLVLSALSQLECLQVLKLRGIGLKDNDAEFLANAIGYRVRFLDLRNNLLTDMAVRSLLQACFRPTSNVPAELSSRSGAWGSPIGGSQSIPLSSIQRCLSSPMLDERYMAALTQPLTGRSWVEDLSEVGITHLYIADNLISVEGAASLLASSCLHALDVGTINTAESINRRQRSLASANENRQDLPGAEKLVPILGSAAKKALTYLRAHHALCTAEVPAKEATSPDALLPELPAGSDNIGLRIPELESINEVHELPTNSMPIYELDSTPVPRPSNPPSRIADCNTSPTLCEDEPLPQWRRGSVFAPEVIDALEVNRDGVRHSDFTTPSPQLPHDLSTSSISSILDSNIDTLGSQTLYSSPVAIDDSRAQKVQELLSKRPKGLPRRDSRGTHYYPHLHPSHVSHLEQLVLTDVPSHVPANSPILASLVRFITACSNESLLAMLQAGSDYSLPPGQARLQAEQESARSLFALRRIVLEITPISPAQGRARLTRWRPTSYQAGTLKSSTGDRDSENLWSAAVDDFSFFGEEECGVPEGYSGKYFPMAVLNEKVLLIPEDDDPRLSGYPESNATSSPISISSGQQYTPQARSRTISIGSTSTARDGHPQGSSTTTPGMISSATAESQVEVPMVDLVAELAAFRRAKKIEYEEGVRRDRGRRDTVGTTFSSHLSPTTTVSSFSPSPSFSSLAGASSSMQSVQQFVEGHWKGEVKIIRNPTPKGRSGVVDMYGNYFEKGYLYP</sequence>
<dbReference type="Gene3D" id="3.80.10.10">
    <property type="entry name" value="Ribonuclease Inhibitor"/>
    <property type="match status" value="1"/>
</dbReference>
<dbReference type="AlphaFoldDB" id="A0A2V5GUS9"/>
<keyword evidence="4" id="KW-1185">Reference proteome</keyword>
<dbReference type="InterPro" id="IPR036047">
    <property type="entry name" value="F-box-like_dom_sf"/>
</dbReference>
<dbReference type="InterPro" id="IPR032675">
    <property type="entry name" value="LRR_dom_sf"/>
</dbReference>
<feature type="compositionally biased region" description="Low complexity" evidence="1">
    <location>
        <begin position="787"/>
        <end position="800"/>
    </location>
</feature>
<dbReference type="Proteomes" id="UP000249829">
    <property type="component" value="Unassembled WGS sequence"/>
</dbReference>
<dbReference type="SUPFAM" id="SSF81383">
    <property type="entry name" value="F-box domain"/>
    <property type="match status" value="1"/>
</dbReference>
<dbReference type="Pfam" id="PF12937">
    <property type="entry name" value="F-box-like"/>
    <property type="match status" value="1"/>
</dbReference>
<dbReference type="SUPFAM" id="SSF52047">
    <property type="entry name" value="RNI-like"/>
    <property type="match status" value="1"/>
</dbReference>
<evidence type="ECO:0000256" key="1">
    <source>
        <dbReference type="SAM" id="MobiDB-lite"/>
    </source>
</evidence>
<evidence type="ECO:0000313" key="4">
    <source>
        <dbReference type="Proteomes" id="UP000249829"/>
    </source>
</evidence>
<gene>
    <name evidence="3" type="ORF">BO99DRAFT_84325</name>
</gene>
<feature type="region of interest" description="Disordered" evidence="1">
    <location>
        <begin position="758"/>
        <end position="815"/>
    </location>
</feature>
<reference evidence="3 4" key="1">
    <citation type="submission" date="2018-02" db="EMBL/GenBank/DDBJ databases">
        <title>The genomes of Aspergillus section Nigri reveals drivers in fungal speciation.</title>
        <authorList>
            <consortium name="DOE Joint Genome Institute"/>
            <person name="Vesth T.C."/>
            <person name="Nybo J."/>
            <person name="Theobald S."/>
            <person name="Brandl J."/>
            <person name="Frisvad J.C."/>
            <person name="Nielsen K.F."/>
            <person name="Lyhne E.K."/>
            <person name="Kogle M.E."/>
            <person name="Kuo A."/>
            <person name="Riley R."/>
            <person name="Clum A."/>
            <person name="Nolan M."/>
            <person name="Lipzen A."/>
            <person name="Salamov A."/>
            <person name="Henrissat B."/>
            <person name="Wiebenga A."/>
            <person name="De vries R.P."/>
            <person name="Grigoriev I.V."/>
            <person name="Mortensen U.H."/>
            <person name="Andersen M.R."/>
            <person name="Baker S.E."/>
        </authorList>
    </citation>
    <scope>NUCLEOTIDE SEQUENCE [LARGE SCALE GENOMIC DNA]</scope>
    <source>
        <strain evidence="3 4">CBS 115571</strain>
    </source>
</reference>
<name>A0A2V5GUS9_ASPV1</name>
<dbReference type="InterPro" id="IPR001810">
    <property type="entry name" value="F-box_dom"/>
</dbReference>
<feature type="region of interest" description="Disordered" evidence="1">
    <location>
        <begin position="853"/>
        <end position="889"/>
    </location>
</feature>
<organism evidence="3 4">
    <name type="scientific">Aspergillus violaceofuscus (strain CBS 115571)</name>
    <dbReference type="NCBI Taxonomy" id="1450538"/>
    <lineage>
        <taxon>Eukaryota</taxon>
        <taxon>Fungi</taxon>
        <taxon>Dikarya</taxon>
        <taxon>Ascomycota</taxon>
        <taxon>Pezizomycotina</taxon>
        <taxon>Eurotiomycetes</taxon>
        <taxon>Eurotiomycetidae</taxon>
        <taxon>Eurotiales</taxon>
        <taxon>Aspergillaceae</taxon>
        <taxon>Aspergillus</taxon>
    </lineage>
</organism>
<accession>A0A2V5GUS9</accession>
<feature type="compositionally biased region" description="Polar residues" evidence="1">
    <location>
        <begin position="806"/>
        <end position="815"/>
    </location>
</feature>
<feature type="compositionally biased region" description="Low complexity" evidence="1">
    <location>
        <begin position="861"/>
        <end position="889"/>
    </location>
</feature>
<dbReference type="EMBL" id="KZ825283">
    <property type="protein sequence ID" value="PYI12842.1"/>
    <property type="molecule type" value="Genomic_DNA"/>
</dbReference>
<dbReference type="STRING" id="1450538.A0A2V5GUS9"/>
<protein>
    <submittedName>
        <fullName evidence="3">Leucine rich repeat domain protein</fullName>
    </submittedName>
</protein>
<dbReference type="OMA" id="PSHIPHM"/>
<feature type="domain" description="F-box" evidence="2">
    <location>
        <begin position="32"/>
        <end position="58"/>
    </location>
</feature>
<proteinExistence type="predicted"/>
<evidence type="ECO:0000259" key="2">
    <source>
        <dbReference type="Pfam" id="PF12937"/>
    </source>
</evidence>
<evidence type="ECO:0000313" key="3">
    <source>
        <dbReference type="EMBL" id="PYI12842.1"/>
    </source>
</evidence>